<protein>
    <submittedName>
        <fullName evidence="2">Uncharacterized protein</fullName>
    </submittedName>
</protein>
<name>A0A1F8BPE7_9BACT</name>
<evidence type="ECO:0000256" key="1">
    <source>
        <dbReference type="SAM" id="MobiDB-lite"/>
    </source>
</evidence>
<gene>
    <name evidence="2" type="ORF">A2961_00885</name>
</gene>
<sequence length="59" mass="6502">MSEKGEARDPQTDEQSHAEGPNLGDLNVRSLKTGGPEEYARLSPQHCNNSKSCRTHHPC</sequence>
<accession>A0A1F8BPE7</accession>
<feature type="region of interest" description="Disordered" evidence="1">
    <location>
        <begin position="1"/>
        <end position="59"/>
    </location>
</feature>
<organism evidence="2 3">
    <name type="scientific">Candidatus Woesebacteria bacterium RIFCSPLOWO2_01_FULL_39_21</name>
    <dbReference type="NCBI Taxonomy" id="1802519"/>
    <lineage>
        <taxon>Bacteria</taxon>
        <taxon>Candidatus Woeseibacteriota</taxon>
    </lineage>
</organism>
<feature type="compositionally biased region" description="Basic and acidic residues" evidence="1">
    <location>
        <begin position="1"/>
        <end position="17"/>
    </location>
</feature>
<comment type="caution">
    <text evidence="2">The sequence shown here is derived from an EMBL/GenBank/DDBJ whole genome shotgun (WGS) entry which is preliminary data.</text>
</comment>
<dbReference type="AlphaFoldDB" id="A0A1F8BPE7"/>
<reference evidence="2 3" key="1">
    <citation type="journal article" date="2016" name="Nat. Commun.">
        <title>Thousands of microbial genomes shed light on interconnected biogeochemical processes in an aquifer system.</title>
        <authorList>
            <person name="Anantharaman K."/>
            <person name="Brown C.T."/>
            <person name="Hug L.A."/>
            <person name="Sharon I."/>
            <person name="Castelle C.J."/>
            <person name="Probst A.J."/>
            <person name="Thomas B.C."/>
            <person name="Singh A."/>
            <person name="Wilkins M.J."/>
            <person name="Karaoz U."/>
            <person name="Brodie E.L."/>
            <person name="Williams K.H."/>
            <person name="Hubbard S.S."/>
            <person name="Banfield J.F."/>
        </authorList>
    </citation>
    <scope>NUCLEOTIDE SEQUENCE [LARGE SCALE GENOMIC DNA]</scope>
</reference>
<dbReference type="STRING" id="1802519.A2961_00885"/>
<dbReference type="EMBL" id="MGHF01000002">
    <property type="protein sequence ID" value="OGM65235.1"/>
    <property type="molecule type" value="Genomic_DNA"/>
</dbReference>
<evidence type="ECO:0000313" key="3">
    <source>
        <dbReference type="Proteomes" id="UP000177082"/>
    </source>
</evidence>
<proteinExistence type="predicted"/>
<dbReference type="Proteomes" id="UP000177082">
    <property type="component" value="Unassembled WGS sequence"/>
</dbReference>
<evidence type="ECO:0000313" key="2">
    <source>
        <dbReference type="EMBL" id="OGM65235.1"/>
    </source>
</evidence>